<organism evidence="1 2">
    <name type="scientific">Pyrobaculum filamentous virus 1</name>
    <name type="common">PFV1</name>
    <dbReference type="NCBI Taxonomy" id="1805492"/>
    <lineage>
        <taxon>Viruses</taxon>
        <taxon>Adnaviria</taxon>
        <taxon>Zilligvirae</taxon>
        <taxon>Taleaviricota</taxon>
        <taxon>Tokiviricetes</taxon>
        <taxon>Primavirales</taxon>
        <taxon>Tristromaviridae</taxon>
        <taxon>Alphatristromavirus</taxon>
        <taxon>Alphatristromavirus pozzuoliense</taxon>
    </lineage>
</organism>
<proteinExistence type="predicted"/>
<dbReference type="KEGG" id="vg:30313568"/>
<dbReference type="Proteomes" id="UP000202991">
    <property type="component" value="Segment"/>
</dbReference>
<dbReference type="EMBL" id="KU307456">
    <property type="protein sequence ID" value="AML61162.1"/>
    <property type="molecule type" value="Genomic_DNA"/>
</dbReference>
<keyword evidence="2" id="KW-1185">Reference proteome</keyword>
<name>A0A140F3K2_PFV1</name>
<sequence>MYICHARACCRDVRGRYIYRVGDMVFVVAYVCGDVEKACLEDEGLRCIKIASVPREVYFDVVGEKELAEVVRAVGMCRYYKFRAANAYDVIVLPPCESVPKTFKRAVLV</sequence>
<evidence type="ECO:0000313" key="1">
    <source>
        <dbReference type="EMBL" id="AML61162.1"/>
    </source>
</evidence>
<dbReference type="RefSeq" id="YP_009237232.1">
    <property type="nucleotide sequence ID" value="NC_029548.1"/>
</dbReference>
<reference evidence="1 2" key="1">
    <citation type="journal article" date="2016" name="Proc. Natl. Acad. Sci. U.S.A.">
        <title>A virus of hyperthermophilic archaea with a unique architecture among DNA viruses.</title>
        <authorList>
            <person name="Rensen E.I."/>
            <person name="Mochizuki T."/>
            <person name="Quemin E."/>
            <person name="Schouten S."/>
            <person name="Krupovic M."/>
            <person name="Prangishvili D."/>
        </authorList>
    </citation>
    <scope>NUCLEOTIDE SEQUENCE [LARGE SCALE GENOMIC DNA]</scope>
    <source>
        <strain evidence="1">1</strain>
    </source>
</reference>
<dbReference type="GeneID" id="30313568"/>
<evidence type="ECO:0000313" key="2">
    <source>
        <dbReference type="Proteomes" id="UP000202991"/>
    </source>
</evidence>
<protein>
    <submittedName>
        <fullName evidence="1">Uncharacterized protein</fullName>
    </submittedName>
</protein>
<accession>A0A140F3K2</accession>